<dbReference type="HOGENOM" id="CLU_2131981_0_0_9"/>
<evidence type="ECO:0000313" key="1">
    <source>
        <dbReference type="EMBL" id="EGQ26620.1"/>
    </source>
</evidence>
<sequence length="113" mass="13359">MDRGGEGIETMQLTLHIPQLQYHLENMEPILFNKMPIMKIAEKLRHDAQRKVFYIHEMVLCEMTFQQVAIYYENNQIVFLYSTSGTDVCQKLQTQLAKHEIPFVPLQKSFVLR</sequence>
<dbReference type="EMBL" id="AFPZ01000036">
    <property type="protein sequence ID" value="EGQ26620.1"/>
    <property type="molecule type" value="Genomic_DNA"/>
</dbReference>
<proteinExistence type="predicted"/>
<gene>
    <name evidence="1" type="ORF">HMPREF9372_1307</name>
</gene>
<dbReference type="AlphaFoldDB" id="F9DR77"/>
<dbReference type="Proteomes" id="UP000005316">
    <property type="component" value="Unassembled WGS sequence"/>
</dbReference>
<evidence type="ECO:0000313" key="2">
    <source>
        <dbReference type="Proteomes" id="UP000005316"/>
    </source>
</evidence>
<accession>F9DR77</accession>
<organism evidence="1 2">
    <name type="scientific">Sporosarcina newyorkensis 2681</name>
    <dbReference type="NCBI Taxonomy" id="1027292"/>
    <lineage>
        <taxon>Bacteria</taxon>
        <taxon>Bacillati</taxon>
        <taxon>Bacillota</taxon>
        <taxon>Bacilli</taxon>
        <taxon>Bacillales</taxon>
        <taxon>Caryophanaceae</taxon>
        <taxon>Sporosarcina</taxon>
    </lineage>
</organism>
<protein>
    <submittedName>
        <fullName evidence="1">Uncharacterized protein</fullName>
    </submittedName>
</protein>
<reference evidence="1 2" key="1">
    <citation type="submission" date="2011-04" db="EMBL/GenBank/DDBJ databases">
        <authorList>
            <person name="Muzny D."/>
            <person name="Qin X."/>
            <person name="Deng J."/>
            <person name="Jiang H."/>
            <person name="Liu Y."/>
            <person name="Qu J."/>
            <person name="Song X.-Z."/>
            <person name="Zhang L."/>
            <person name="Thornton R."/>
            <person name="Coyle M."/>
            <person name="Francisco L."/>
            <person name="Jackson L."/>
            <person name="Javaid M."/>
            <person name="Korchina V."/>
            <person name="Kovar C."/>
            <person name="Mata R."/>
            <person name="Mathew T."/>
            <person name="Ngo R."/>
            <person name="Nguyen L."/>
            <person name="Nguyen N."/>
            <person name="Okwuonu G."/>
            <person name="Ongeri F."/>
            <person name="Pham C."/>
            <person name="Simmons D."/>
            <person name="Wilczek-Boney K."/>
            <person name="Hale W."/>
            <person name="Jakkamsetti A."/>
            <person name="Pham P."/>
            <person name="Ruth R."/>
            <person name="San Lucas F."/>
            <person name="Warren J."/>
            <person name="Zhang J."/>
            <person name="Zhao Z."/>
            <person name="Zhou C."/>
            <person name="Zhu D."/>
            <person name="Lee S."/>
            <person name="Bess C."/>
            <person name="Blankenburg K."/>
            <person name="Forbes L."/>
            <person name="Fu Q."/>
            <person name="Gubbala S."/>
            <person name="Hirani K."/>
            <person name="Jayaseelan J.C."/>
            <person name="Lara F."/>
            <person name="Munidasa M."/>
            <person name="Palculict T."/>
            <person name="Patil S."/>
            <person name="Pu L.-L."/>
            <person name="Saada N."/>
            <person name="Tang L."/>
            <person name="Weissenberger G."/>
            <person name="Zhu Y."/>
            <person name="Hemphill L."/>
            <person name="Shang Y."/>
            <person name="Youmans B."/>
            <person name="Ayvaz T."/>
            <person name="Ross M."/>
            <person name="Santibanez J."/>
            <person name="Aqrawi P."/>
            <person name="Gross S."/>
            <person name="Joshi V."/>
            <person name="Fowler G."/>
            <person name="Nazareth L."/>
            <person name="Reid J."/>
            <person name="Worley K."/>
            <person name="Petrosino J."/>
            <person name="Highlander S."/>
            <person name="Gibbs R."/>
        </authorList>
    </citation>
    <scope>NUCLEOTIDE SEQUENCE [LARGE SCALE GENOMIC DNA]</scope>
    <source>
        <strain evidence="1 2">2681</strain>
    </source>
</reference>
<comment type="caution">
    <text evidence="1">The sequence shown here is derived from an EMBL/GenBank/DDBJ whole genome shotgun (WGS) entry which is preliminary data.</text>
</comment>
<name>F9DR77_9BACL</name>